<evidence type="ECO:0000313" key="1">
    <source>
        <dbReference type="EMBL" id="TGG36586.1"/>
    </source>
</evidence>
<dbReference type="Proteomes" id="UP000297635">
    <property type="component" value="Unassembled WGS sequence"/>
</dbReference>
<evidence type="ECO:0000313" key="2">
    <source>
        <dbReference type="Proteomes" id="UP000297635"/>
    </source>
</evidence>
<organism evidence="1 2">
    <name type="scientific">Duncaniella freteri</name>
    <dbReference type="NCBI Taxonomy" id="2530391"/>
    <lineage>
        <taxon>Bacteria</taxon>
        <taxon>Pseudomonadati</taxon>
        <taxon>Bacteroidota</taxon>
        <taxon>Bacteroidia</taxon>
        <taxon>Bacteroidales</taxon>
        <taxon>Muribaculaceae</taxon>
        <taxon>Duncaniella</taxon>
    </lineage>
</organism>
<reference evidence="1 2" key="1">
    <citation type="submission" date="2019-02" db="EMBL/GenBank/DDBJ databases">
        <title>Isolation and identification of novel species under the genus Muribaculum.</title>
        <authorList>
            <person name="Miyake S."/>
            <person name="Ding Y."/>
            <person name="Low A."/>
            <person name="Soh M."/>
            <person name="Seedorf H."/>
        </authorList>
    </citation>
    <scope>NUCLEOTIDE SEQUENCE [LARGE SCALE GENOMIC DNA]</scope>
    <source>
        <strain evidence="1 2">TLL-A3</strain>
    </source>
</reference>
<accession>A0A4Z0V468</accession>
<gene>
    <name evidence="1" type="ORF">EZ315_12155</name>
</gene>
<proteinExistence type="predicted"/>
<dbReference type="RefSeq" id="WP_123611622.1">
    <property type="nucleotide sequence ID" value="NZ_SJSA01000002.1"/>
</dbReference>
<keyword evidence="2" id="KW-1185">Reference proteome</keyword>
<sequence>MADEELVKEIMERAQSDEGQRLADDVLARLKNGEVAPDKVVVDLKREDISKVLKVSYIAERFFGRSRSWLCHKLNNDIVNGKREGFTIEERKKLKAALDTIAYEIQILSDNL</sequence>
<protein>
    <submittedName>
        <fullName evidence="1">DUF5053 domain-containing protein</fullName>
    </submittedName>
</protein>
<dbReference type="AlphaFoldDB" id="A0A4Z0V468"/>
<dbReference type="GeneID" id="82150544"/>
<dbReference type="EMBL" id="SJSA01000002">
    <property type="protein sequence ID" value="TGG36586.1"/>
    <property type="molecule type" value="Genomic_DNA"/>
</dbReference>
<name>A0A4Z0V468_9BACT</name>
<dbReference type="InterPro" id="IPR032483">
    <property type="entry name" value="DUF5053"/>
</dbReference>
<comment type="caution">
    <text evidence="1">The sequence shown here is derived from an EMBL/GenBank/DDBJ whole genome shotgun (WGS) entry which is preliminary data.</text>
</comment>
<dbReference type="Pfam" id="PF16476">
    <property type="entry name" value="DUF5053"/>
    <property type="match status" value="1"/>
</dbReference>